<sequence length="250" mass="29535">MEEDGRSLKVAFRNYPDVFLSCYLATKQEYKNYLSKRLTTVLELNRFEKYPRIKFQTLDVLLQHQLYNISSPRIQATMFESSKALSKFSKNRSRILVIRSGYWYDADECPKHRFKYFDNVVIHISEDIVSFTGGKKVGNVWNHVYSHLTEWLSLEQTSTLDIVKFTSNKPILKAVTLDLDDKLHNYADFTLLMDVLDSLPCLELLRLKNFTPPCGWEKLFYGRFQKLKRLDISNPNFDDPFHFNLSFTRQ</sequence>
<dbReference type="WBParaSite" id="JU765_v2.g17226.t1">
    <property type="protein sequence ID" value="JU765_v2.g17226.t1"/>
    <property type="gene ID" value="JU765_v2.g17226"/>
</dbReference>
<dbReference type="Proteomes" id="UP000887576">
    <property type="component" value="Unplaced"/>
</dbReference>
<organism evidence="1 2">
    <name type="scientific">Panagrolaimus sp. JU765</name>
    <dbReference type="NCBI Taxonomy" id="591449"/>
    <lineage>
        <taxon>Eukaryota</taxon>
        <taxon>Metazoa</taxon>
        <taxon>Ecdysozoa</taxon>
        <taxon>Nematoda</taxon>
        <taxon>Chromadorea</taxon>
        <taxon>Rhabditida</taxon>
        <taxon>Tylenchina</taxon>
        <taxon>Panagrolaimomorpha</taxon>
        <taxon>Panagrolaimoidea</taxon>
        <taxon>Panagrolaimidae</taxon>
        <taxon>Panagrolaimus</taxon>
    </lineage>
</organism>
<evidence type="ECO:0000313" key="2">
    <source>
        <dbReference type="WBParaSite" id="JU765_v2.g17226.t1"/>
    </source>
</evidence>
<proteinExistence type="predicted"/>
<reference evidence="2" key="1">
    <citation type="submission" date="2022-11" db="UniProtKB">
        <authorList>
            <consortium name="WormBaseParasite"/>
        </authorList>
    </citation>
    <scope>IDENTIFICATION</scope>
</reference>
<protein>
    <submittedName>
        <fullName evidence="2">Uncharacterized protein</fullName>
    </submittedName>
</protein>
<accession>A0AC34QKD0</accession>
<name>A0AC34QKD0_9BILA</name>
<evidence type="ECO:0000313" key="1">
    <source>
        <dbReference type="Proteomes" id="UP000887576"/>
    </source>
</evidence>